<reference evidence="2 3" key="1">
    <citation type="journal article" date="2020" name="IScience">
        <title>Genome Sequencing of the Endangered Kingdonia uniflora (Circaeasteraceae, Ranunculales) Reveals Potential Mechanisms of Evolutionary Specialization.</title>
        <authorList>
            <person name="Sun Y."/>
            <person name="Deng T."/>
            <person name="Zhang A."/>
            <person name="Moore M.J."/>
            <person name="Landis J.B."/>
            <person name="Lin N."/>
            <person name="Zhang H."/>
            <person name="Zhang X."/>
            <person name="Huang J."/>
            <person name="Zhang X."/>
            <person name="Sun H."/>
            <person name="Wang H."/>
        </authorList>
    </citation>
    <scope>NUCLEOTIDE SEQUENCE [LARGE SCALE GENOMIC DNA]</scope>
    <source>
        <strain evidence="2">TB1705</strain>
        <tissue evidence="2">Leaf</tissue>
    </source>
</reference>
<dbReference type="OrthoDB" id="2735536at2759"/>
<accession>A0A7J7NGM7</accession>
<evidence type="ECO:0000256" key="1">
    <source>
        <dbReference type="ARBA" id="ARBA00023002"/>
    </source>
</evidence>
<dbReference type="EMBL" id="JACGCM010000816">
    <property type="protein sequence ID" value="KAF6166028.1"/>
    <property type="molecule type" value="Genomic_DNA"/>
</dbReference>
<evidence type="ECO:0008006" key="4">
    <source>
        <dbReference type="Google" id="ProtNLM"/>
    </source>
</evidence>
<dbReference type="InterPro" id="IPR050425">
    <property type="entry name" value="NAD(P)_dehydrat-like"/>
</dbReference>
<keyword evidence="3" id="KW-1185">Reference proteome</keyword>
<dbReference type="Proteomes" id="UP000541444">
    <property type="component" value="Unassembled WGS sequence"/>
</dbReference>
<organism evidence="2 3">
    <name type="scientific">Kingdonia uniflora</name>
    <dbReference type="NCBI Taxonomy" id="39325"/>
    <lineage>
        <taxon>Eukaryota</taxon>
        <taxon>Viridiplantae</taxon>
        <taxon>Streptophyta</taxon>
        <taxon>Embryophyta</taxon>
        <taxon>Tracheophyta</taxon>
        <taxon>Spermatophyta</taxon>
        <taxon>Magnoliopsida</taxon>
        <taxon>Ranunculales</taxon>
        <taxon>Circaeasteraceae</taxon>
        <taxon>Kingdonia</taxon>
    </lineage>
</organism>
<gene>
    <name evidence="2" type="ORF">GIB67_012925</name>
</gene>
<evidence type="ECO:0000313" key="2">
    <source>
        <dbReference type="EMBL" id="KAF6166028.1"/>
    </source>
</evidence>
<name>A0A7J7NGM7_9MAGN</name>
<comment type="caution">
    <text evidence="2">The sequence shown here is derived from an EMBL/GenBank/DDBJ whole genome shotgun (WGS) entry which is preliminary data.</text>
</comment>
<dbReference type="Gene3D" id="3.40.50.720">
    <property type="entry name" value="NAD(P)-binding Rossmann-like Domain"/>
    <property type="match status" value="2"/>
</dbReference>
<dbReference type="AlphaFoldDB" id="A0A7J7NGM7"/>
<dbReference type="SUPFAM" id="SSF51735">
    <property type="entry name" value="NAD(P)-binding Rossmann-fold domains"/>
    <property type="match status" value="1"/>
</dbReference>
<dbReference type="GO" id="GO:0016616">
    <property type="term" value="F:oxidoreductase activity, acting on the CH-OH group of donors, NAD or NADP as acceptor"/>
    <property type="evidence" value="ECO:0007669"/>
    <property type="project" value="TreeGrafter"/>
</dbReference>
<protein>
    <recommendedName>
        <fullName evidence="4">3-beta hydroxysteroid dehydrogenase/isomerase domain-containing protein</fullName>
    </recommendedName>
</protein>
<dbReference type="InterPro" id="IPR036291">
    <property type="entry name" value="NAD(P)-bd_dom_sf"/>
</dbReference>
<feature type="non-terminal residue" evidence="2">
    <location>
        <position position="1"/>
    </location>
</feature>
<dbReference type="PANTHER" id="PTHR10366">
    <property type="entry name" value="NAD DEPENDENT EPIMERASE/DEHYDRATASE"/>
    <property type="match status" value="1"/>
</dbReference>
<sequence>MGPLETWETKKCAFKDIDKASKNLKLFKADLLDYNSLHAAIEGCIGVFHVACPVPSEHIVCVELDTSMHLEEEACLETRVKRVVSVSSDGVVAESKALEYAKETKLDVVTVCPRLVIGPMLQSTTNASTLHHDFH</sequence>
<proteinExistence type="predicted"/>
<dbReference type="PANTHER" id="PTHR10366:SF776">
    <property type="entry name" value="NAD(P)-BINDING ROSSMANN-FOLD SUPERFAMILY PROTEIN"/>
    <property type="match status" value="1"/>
</dbReference>
<evidence type="ECO:0000313" key="3">
    <source>
        <dbReference type="Proteomes" id="UP000541444"/>
    </source>
</evidence>
<keyword evidence="1" id="KW-0560">Oxidoreductase</keyword>